<dbReference type="Proteomes" id="UP000278081">
    <property type="component" value="Unassembled WGS sequence"/>
</dbReference>
<dbReference type="OrthoDB" id="5393513at2"/>
<keyword evidence="5 7" id="KW-1133">Transmembrane helix</keyword>
<dbReference type="InterPro" id="IPR018383">
    <property type="entry name" value="UPF0324_pro"/>
</dbReference>
<evidence type="ECO:0000313" key="9">
    <source>
        <dbReference type="Proteomes" id="UP000278081"/>
    </source>
</evidence>
<comment type="similarity">
    <text evidence="2">Belongs to the UPF0324 family.</text>
</comment>
<dbReference type="Pfam" id="PF03601">
    <property type="entry name" value="Cons_hypoth698"/>
    <property type="match status" value="1"/>
</dbReference>
<protein>
    <submittedName>
        <fullName evidence="8">Putative sulfate exporter family transporter</fullName>
    </submittedName>
</protein>
<gene>
    <name evidence="8" type="ORF">EFR84_21850</name>
</gene>
<keyword evidence="3" id="KW-1003">Cell membrane</keyword>
<feature type="transmembrane region" description="Helical" evidence="7">
    <location>
        <begin position="30"/>
        <end position="53"/>
    </location>
</feature>
<evidence type="ECO:0000256" key="6">
    <source>
        <dbReference type="ARBA" id="ARBA00023136"/>
    </source>
</evidence>
<dbReference type="AlphaFoldDB" id="A0A3S0QE24"/>
<dbReference type="GO" id="GO:0005886">
    <property type="term" value="C:plasma membrane"/>
    <property type="evidence" value="ECO:0007669"/>
    <property type="project" value="UniProtKB-SubCell"/>
</dbReference>
<evidence type="ECO:0000256" key="5">
    <source>
        <dbReference type="ARBA" id="ARBA00022989"/>
    </source>
</evidence>
<evidence type="ECO:0000256" key="3">
    <source>
        <dbReference type="ARBA" id="ARBA00022475"/>
    </source>
</evidence>
<evidence type="ECO:0000256" key="1">
    <source>
        <dbReference type="ARBA" id="ARBA00004651"/>
    </source>
</evidence>
<keyword evidence="4 7" id="KW-0812">Transmembrane</keyword>
<comment type="subcellular location">
    <subcellularLocation>
        <location evidence="1">Cell membrane</location>
        <topology evidence="1">Multi-pass membrane protein</topology>
    </subcellularLocation>
</comment>
<evidence type="ECO:0000256" key="7">
    <source>
        <dbReference type="SAM" id="Phobius"/>
    </source>
</evidence>
<dbReference type="EMBL" id="RJTJ01000020">
    <property type="protein sequence ID" value="RUM02172.1"/>
    <property type="molecule type" value="Genomic_DNA"/>
</dbReference>
<evidence type="ECO:0000256" key="2">
    <source>
        <dbReference type="ARBA" id="ARBA00007977"/>
    </source>
</evidence>
<proteinExistence type="inferred from homology"/>
<name>A0A3S0QE24_9HYPH</name>
<evidence type="ECO:0000313" key="8">
    <source>
        <dbReference type="EMBL" id="RUM02172.1"/>
    </source>
</evidence>
<keyword evidence="6 7" id="KW-0472">Membrane</keyword>
<reference evidence="8 9" key="1">
    <citation type="submission" date="2018-11" db="EMBL/GenBank/DDBJ databases">
        <title>Rhizobium chutanense sp. nov., isolated from root nodules of Phaseolus vulgaris in China.</title>
        <authorList>
            <person name="Huo Y."/>
        </authorList>
    </citation>
    <scope>NUCLEOTIDE SEQUENCE [LARGE SCALE GENOMIC DNA]</scope>
    <source>
        <strain evidence="8 9">C16</strain>
    </source>
</reference>
<evidence type="ECO:0000256" key="4">
    <source>
        <dbReference type="ARBA" id="ARBA00022692"/>
    </source>
</evidence>
<comment type="caution">
    <text evidence="8">The sequence shown here is derived from an EMBL/GenBank/DDBJ whole genome shotgun (WGS) entry which is preliminary data.</text>
</comment>
<sequence length="67" mass="7794">MKLIRVLMLGPVLLLLRLKRDAEHPAQISLAHLVPWFIVGFFAMMGLRSFDLIRRNSRLQRRSPPLS</sequence>
<accession>A0A3S0QE24</accession>
<organism evidence="8 9">
    <name type="scientific">Rhizobium chutanense</name>
    <dbReference type="NCBI Taxonomy" id="2035448"/>
    <lineage>
        <taxon>Bacteria</taxon>
        <taxon>Pseudomonadati</taxon>
        <taxon>Pseudomonadota</taxon>
        <taxon>Alphaproteobacteria</taxon>
        <taxon>Hyphomicrobiales</taxon>
        <taxon>Rhizobiaceae</taxon>
        <taxon>Rhizobium/Agrobacterium group</taxon>
        <taxon>Rhizobium</taxon>
    </lineage>
</organism>